<sequence>IGELFGKKILISRTGYTGEDGFEIYSFKSEDIVDIRQGLR</sequence>
<reference evidence="1" key="1">
    <citation type="journal article" date="2014" name="Front. Microbiol.">
        <title>High frequency of phylogenetically diverse reductive dehalogenase-homologous genes in deep subseafloor sedimentary metagenomes.</title>
        <authorList>
            <person name="Kawai M."/>
            <person name="Futagami T."/>
            <person name="Toyoda A."/>
            <person name="Takaki Y."/>
            <person name="Nishi S."/>
            <person name="Hori S."/>
            <person name="Arai W."/>
            <person name="Tsubouchi T."/>
            <person name="Morono Y."/>
            <person name="Uchiyama I."/>
            <person name="Ito T."/>
            <person name="Fujiyama A."/>
            <person name="Inagaki F."/>
            <person name="Takami H."/>
        </authorList>
    </citation>
    <scope>NUCLEOTIDE SEQUENCE</scope>
    <source>
        <strain evidence="1">Expedition CK06-06</strain>
    </source>
</reference>
<dbReference type="EMBL" id="BARW01038551">
    <property type="protein sequence ID" value="GAJ23454.1"/>
    <property type="molecule type" value="Genomic_DNA"/>
</dbReference>
<accession>X1V1A8</accession>
<feature type="non-terminal residue" evidence="1">
    <location>
        <position position="1"/>
    </location>
</feature>
<dbReference type="Gene3D" id="3.30.1360.120">
    <property type="entry name" value="Probable tRNA modification gtpase trme, domain 1"/>
    <property type="match status" value="1"/>
</dbReference>
<gene>
    <name evidence="1" type="ORF">S12H4_59124</name>
</gene>
<name>X1V1A8_9ZZZZ</name>
<protein>
    <submittedName>
        <fullName evidence="1">Uncharacterized protein</fullName>
    </submittedName>
</protein>
<dbReference type="InterPro" id="IPR027266">
    <property type="entry name" value="TrmE/GcvT-like"/>
</dbReference>
<dbReference type="AlphaFoldDB" id="X1V1A8"/>
<comment type="caution">
    <text evidence="1">The sequence shown here is derived from an EMBL/GenBank/DDBJ whole genome shotgun (WGS) entry which is preliminary data.</text>
</comment>
<organism evidence="1">
    <name type="scientific">marine sediment metagenome</name>
    <dbReference type="NCBI Taxonomy" id="412755"/>
    <lineage>
        <taxon>unclassified sequences</taxon>
        <taxon>metagenomes</taxon>
        <taxon>ecological metagenomes</taxon>
    </lineage>
</organism>
<proteinExistence type="predicted"/>
<evidence type="ECO:0000313" key="1">
    <source>
        <dbReference type="EMBL" id="GAJ23454.1"/>
    </source>
</evidence>
<dbReference type="SUPFAM" id="SSF103025">
    <property type="entry name" value="Folate-binding domain"/>
    <property type="match status" value="1"/>
</dbReference>